<dbReference type="GO" id="GO:0008270">
    <property type="term" value="F:zinc ion binding"/>
    <property type="evidence" value="ECO:0007669"/>
    <property type="project" value="InterPro"/>
</dbReference>
<evidence type="ECO:0000256" key="5">
    <source>
        <dbReference type="SAM" id="Phobius"/>
    </source>
</evidence>
<keyword evidence="5" id="KW-0472">Membrane</keyword>
<gene>
    <name evidence="7" type="ORF">HHO37_05700</name>
</gene>
<sequence length="232" mass="25912">MKKIIRILFFIPRLIFSLIWSIFRTVIILAVIGLAFFYFTSSNKDNFGAAVSNQLNKISAFFSNDFNLQDTMSKLSTDNYEHDRGSRWAENKAAVYIASTDETFIKAYQTAIANWNATGSFTFTIVSNKESADIVATDYTDAASQAAGLAESETNAVTNRISHVDIKLNRYYLLNKDYGYSFERIVHTAEHELGHAIGLGHDDNEISVMASSGSYHGIQDVDVVAVKKLYAQ</sequence>
<dbReference type="Gene3D" id="3.40.390.10">
    <property type="entry name" value="Collagenase (Catalytic Domain)"/>
    <property type="match status" value="1"/>
</dbReference>
<keyword evidence="3" id="KW-0378">Hydrolase</keyword>
<dbReference type="InterPro" id="IPR024079">
    <property type="entry name" value="MetalloPept_cat_dom_sf"/>
</dbReference>
<protein>
    <submittedName>
        <fullName evidence="7">Matrixin family metalloprotease</fullName>
    </submittedName>
</protein>
<proteinExistence type="predicted"/>
<dbReference type="RefSeq" id="WP_193523505.1">
    <property type="nucleotide sequence ID" value="NZ_JABASA010000009.1"/>
</dbReference>
<name>A0A7X9LDX4_STRRT</name>
<organism evidence="7 8">
    <name type="scientific">Streptococcus ratti</name>
    <dbReference type="NCBI Taxonomy" id="1341"/>
    <lineage>
        <taxon>Bacteria</taxon>
        <taxon>Bacillati</taxon>
        <taxon>Bacillota</taxon>
        <taxon>Bacilli</taxon>
        <taxon>Lactobacillales</taxon>
        <taxon>Streptococcaceae</taxon>
        <taxon>Streptococcus</taxon>
    </lineage>
</organism>
<dbReference type="AlphaFoldDB" id="A0A7X9LDX4"/>
<keyword evidence="4" id="KW-0862">Zinc</keyword>
<dbReference type="InterPro" id="IPR001818">
    <property type="entry name" value="Pept_M10_metallopeptidase"/>
</dbReference>
<dbReference type="GO" id="GO:0006508">
    <property type="term" value="P:proteolysis"/>
    <property type="evidence" value="ECO:0007669"/>
    <property type="project" value="UniProtKB-KW"/>
</dbReference>
<evidence type="ECO:0000313" key="8">
    <source>
        <dbReference type="Proteomes" id="UP000532121"/>
    </source>
</evidence>
<keyword evidence="2" id="KW-0479">Metal-binding</keyword>
<accession>A0A7X9LDX4</accession>
<feature type="domain" description="Peptidase M10 metallopeptidase" evidence="6">
    <location>
        <begin position="101"/>
        <end position="230"/>
    </location>
</feature>
<dbReference type="Proteomes" id="UP000532121">
    <property type="component" value="Unassembled WGS sequence"/>
</dbReference>
<dbReference type="EMBL" id="JABASA010000009">
    <property type="protein sequence ID" value="NMD49172.1"/>
    <property type="molecule type" value="Genomic_DNA"/>
</dbReference>
<evidence type="ECO:0000256" key="1">
    <source>
        <dbReference type="ARBA" id="ARBA00022670"/>
    </source>
</evidence>
<dbReference type="Pfam" id="PF00413">
    <property type="entry name" value="Peptidase_M10"/>
    <property type="match status" value="1"/>
</dbReference>
<evidence type="ECO:0000313" key="7">
    <source>
        <dbReference type="EMBL" id="NMD49172.1"/>
    </source>
</evidence>
<dbReference type="SUPFAM" id="SSF55486">
    <property type="entry name" value="Metalloproteases ('zincins'), catalytic domain"/>
    <property type="match status" value="1"/>
</dbReference>
<evidence type="ECO:0000256" key="3">
    <source>
        <dbReference type="ARBA" id="ARBA00022801"/>
    </source>
</evidence>
<reference evidence="7 8" key="1">
    <citation type="submission" date="2020-04" db="EMBL/GenBank/DDBJ databases">
        <title>MicrobeNet Type strains.</title>
        <authorList>
            <person name="Nicholson A.C."/>
        </authorList>
    </citation>
    <scope>NUCLEOTIDE SEQUENCE [LARGE SCALE GENOMIC DNA]</scope>
    <source>
        <strain evidence="7 8">DSM 22768</strain>
    </source>
</reference>
<keyword evidence="7" id="KW-0482">Metalloprotease</keyword>
<comment type="caution">
    <text evidence="7">The sequence shown here is derived from an EMBL/GenBank/DDBJ whole genome shotgun (WGS) entry which is preliminary data.</text>
</comment>
<evidence type="ECO:0000259" key="6">
    <source>
        <dbReference type="Pfam" id="PF00413"/>
    </source>
</evidence>
<keyword evidence="5" id="KW-1133">Transmembrane helix</keyword>
<keyword evidence="1" id="KW-0645">Protease</keyword>
<dbReference type="GO" id="GO:0031012">
    <property type="term" value="C:extracellular matrix"/>
    <property type="evidence" value="ECO:0007669"/>
    <property type="project" value="InterPro"/>
</dbReference>
<evidence type="ECO:0000256" key="2">
    <source>
        <dbReference type="ARBA" id="ARBA00022723"/>
    </source>
</evidence>
<dbReference type="CDD" id="cd04268">
    <property type="entry name" value="ZnMc_MMP_like"/>
    <property type="match status" value="1"/>
</dbReference>
<dbReference type="GO" id="GO:0004222">
    <property type="term" value="F:metalloendopeptidase activity"/>
    <property type="evidence" value="ECO:0007669"/>
    <property type="project" value="InterPro"/>
</dbReference>
<evidence type="ECO:0000256" key="4">
    <source>
        <dbReference type="ARBA" id="ARBA00022833"/>
    </source>
</evidence>
<keyword evidence="5" id="KW-0812">Transmembrane</keyword>
<feature type="transmembrane region" description="Helical" evidence="5">
    <location>
        <begin position="7"/>
        <end position="39"/>
    </location>
</feature>